<keyword evidence="5 17" id="KW-0812">Transmembrane</keyword>
<dbReference type="GO" id="GO:0034686">
    <property type="term" value="C:integrin alphav-beta8 complex"/>
    <property type="evidence" value="ECO:0007669"/>
    <property type="project" value="UniProtKB-ARBA"/>
</dbReference>
<evidence type="ECO:0000256" key="17">
    <source>
        <dbReference type="RuleBase" id="RU000633"/>
    </source>
</evidence>
<dbReference type="InterPro" id="IPR057073">
    <property type="entry name" value="EGF_integrin_2"/>
</dbReference>
<dbReference type="SUPFAM" id="SSF57196">
    <property type="entry name" value="EGF/Laminin"/>
    <property type="match status" value="2"/>
</dbReference>
<evidence type="ECO:0000256" key="5">
    <source>
        <dbReference type="ARBA" id="ARBA00022692"/>
    </source>
</evidence>
<sequence>QDFMAGATQKGRCDMIFNLIKKGCQSEFIENPTIRVTIPSDHKENTQVTPGEVSIQLRPGGKASFMLKVHPLEKYPVDLYYLVDVSASMHDNIEKLNSVGFDLSKKMANISVDFRLGFGSYVDKTASPYISIHPERIHNQCRDYNLDCMPPHGYIHVLSLTDNIAEFKNAVNKQKISGNIDTPEGGFDAMLQAAVCQSHIGWRKEAKRLLLVMTDQTSHLALDSKLAGIVIPNDGNCHLKDNVYIKATSMEHPSLGQLSEKLIDNNINVIFAVQGNQFHWYKDLLPLLPGTVARQIESQAANLNDLVVEAYQPQCRTQFRHPVTTLALLPIEALITFLEQITIEAPLLNVVPLHSTDGGEGTSTFPFGEGFSSGGRSGGGLGHPHKGPTSHGGHAVPDDIPSLLLIFSHKAVAGMSITPTQVDYRAHQELSYRVVQNLNVQVEEIGEFALALVDILTSSGPARVALPLNDAILQPSRQTPASLQPTAKRVERKYFVPLKGYEYLYTHPPLGSLVVAAANKRERQRQQESSPKAKEARKLDLLGRKFYSTQGLQLRILNHQVLKLISEVKIQVDNQIQDLHFNVTAICPDGSRKTGMEGCKNVAYNEEVLFNVSVAMKGCGTTGGRKYVIIRPIGFNETTIINIYKNCACQCEDSARHKRICVDETFLDGESTHCEDTNCSSSEDTFPSERCKLHPDQPICSGQGDCIGGRCFCHKTKLGKVYGKYCEMDDFSCPYYHGNLCAGNGECEVGKCKCFHGWEGDRCQCSSLTAEHCINSKGQICSGRGACICGKCECTDPRSFGRFCEYCPTCNNACDENRNCVQCHYSNNASQTTHDQCKTSCAYMVHYIDPASECFSDSSYFRIFFIIFIVTFLIGLLNVLIIRQIILQWNSNKVKSSSDYRASATKKDKMFLPTVCTRTVTYRRDKPEEINIDISKLRLNETYKCEF</sequence>
<dbReference type="PANTHER" id="PTHR10082">
    <property type="entry name" value="INTEGRIN BETA SUBUNIT"/>
    <property type="match status" value="1"/>
</dbReference>
<evidence type="ECO:0000256" key="7">
    <source>
        <dbReference type="ARBA" id="ARBA00022737"/>
    </source>
</evidence>
<feature type="non-terminal residue" evidence="21">
    <location>
        <position position="1"/>
    </location>
</feature>
<keyword evidence="13" id="KW-1015">Disulfide bond</keyword>
<keyword evidence="7" id="KW-0677">Repeat</keyword>
<dbReference type="SUPFAM" id="SSF69179">
    <property type="entry name" value="Integrin domains"/>
    <property type="match status" value="1"/>
</dbReference>
<organism evidence="21 22">
    <name type="scientific">Chelonia mydas</name>
    <name type="common">Green sea-turtle</name>
    <name type="synonym">Chelonia agassizi</name>
    <dbReference type="NCBI Taxonomy" id="8469"/>
    <lineage>
        <taxon>Eukaryota</taxon>
        <taxon>Metazoa</taxon>
        <taxon>Chordata</taxon>
        <taxon>Craniata</taxon>
        <taxon>Vertebrata</taxon>
        <taxon>Euteleostomi</taxon>
        <taxon>Archelosauria</taxon>
        <taxon>Testudinata</taxon>
        <taxon>Testudines</taxon>
        <taxon>Cryptodira</taxon>
        <taxon>Durocryptodira</taxon>
        <taxon>Americhelydia</taxon>
        <taxon>Chelonioidea</taxon>
        <taxon>Cheloniidae</taxon>
        <taxon>Chelonia</taxon>
    </lineage>
</organism>
<evidence type="ECO:0000259" key="20">
    <source>
        <dbReference type="PROSITE" id="PS00022"/>
    </source>
</evidence>
<dbReference type="EMBL" id="KB577554">
    <property type="protein sequence ID" value="EMP26623.1"/>
    <property type="molecule type" value="Genomic_DNA"/>
</dbReference>
<evidence type="ECO:0000256" key="16">
    <source>
        <dbReference type="ARBA" id="ARBA00063793"/>
    </source>
</evidence>
<dbReference type="GO" id="GO:0016477">
    <property type="term" value="P:cell migration"/>
    <property type="evidence" value="ECO:0007669"/>
    <property type="project" value="TreeGrafter"/>
</dbReference>
<dbReference type="PRINTS" id="PR01186">
    <property type="entry name" value="INTEGRINB"/>
</dbReference>
<dbReference type="Gene3D" id="2.10.25.10">
    <property type="entry name" value="Laminin"/>
    <property type="match status" value="3"/>
</dbReference>
<dbReference type="PROSITE" id="PS00243">
    <property type="entry name" value="I_EGF_1"/>
    <property type="match status" value="1"/>
</dbReference>
<dbReference type="Pfam" id="PF23105">
    <property type="entry name" value="EGF_integrin"/>
    <property type="match status" value="1"/>
</dbReference>
<evidence type="ECO:0000256" key="1">
    <source>
        <dbReference type="ARBA" id="ARBA00004251"/>
    </source>
</evidence>
<dbReference type="PROSITE" id="PS52047">
    <property type="entry name" value="I_EGF_2"/>
    <property type="match status" value="2"/>
</dbReference>
<evidence type="ECO:0000256" key="15">
    <source>
        <dbReference type="ARBA" id="ARBA00056437"/>
    </source>
</evidence>
<dbReference type="GO" id="GO:0005925">
    <property type="term" value="C:focal adhesion"/>
    <property type="evidence" value="ECO:0007669"/>
    <property type="project" value="TreeGrafter"/>
</dbReference>
<feature type="transmembrane region" description="Helical" evidence="19">
    <location>
        <begin position="860"/>
        <end position="882"/>
    </location>
</feature>
<dbReference type="GO" id="GO:0098609">
    <property type="term" value="P:cell-cell adhesion"/>
    <property type="evidence" value="ECO:0007669"/>
    <property type="project" value="TreeGrafter"/>
</dbReference>
<dbReference type="PROSITE" id="PS00022">
    <property type="entry name" value="EGF_1"/>
    <property type="match status" value="1"/>
</dbReference>
<evidence type="ECO:0000256" key="10">
    <source>
        <dbReference type="ARBA" id="ARBA00022989"/>
    </source>
</evidence>
<dbReference type="GO" id="GO:0033627">
    <property type="term" value="P:cell adhesion mediated by integrin"/>
    <property type="evidence" value="ECO:0007669"/>
    <property type="project" value="TreeGrafter"/>
</dbReference>
<keyword evidence="11 17" id="KW-0401">Integrin</keyword>
<name>M7B3D4_CHEMY</name>
<dbReference type="Proteomes" id="UP000031443">
    <property type="component" value="Unassembled WGS sequence"/>
</dbReference>
<dbReference type="FunFam" id="2.10.25.10:FF:000370">
    <property type="entry name" value="Integrin beta"/>
    <property type="match status" value="1"/>
</dbReference>
<comment type="similarity">
    <text evidence="2 17">Belongs to the integrin beta chain family.</text>
</comment>
<dbReference type="InterPro" id="IPR002369">
    <property type="entry name" value="Integrin_bsu_VWA"/>
</dbReference>
<keyword evidence="9 17" id="KW-0130">Cell adhesion</keyword>
<evidence type="ECO:0000313" key="21">
    <source>
        <dbReference type="EMBL" id="EMP26623.1"/>
    </source>
</evidence>
<reference evidence="22" key="1">
    <citation type="journal article" date="2013" name="Nat. Genet.">
        <title>The draft genomes of soft-shell turtle and green sea turtle yield insights into the development and evolution of the turtle-specific body plan.</title>
        <authorList>
            <person name="Wang Z."/>
            <person name="Pascual-Anaya J."/>
            <person name="Zadissa A."/>
            <person name="Li W."/>
            <person name="Niimura Y."/>
            <person name="Huang Z."/>
            <person name="Li C."/>
            <person name="White S."/>
            <person name="Xiong Z."/>
            <person name="Fang D."/>
            <person name="Wang B."/>
            <person name="Ming Y."/>
            <person name="Chen Y."/>
            <person name="Zheng Y."/>
            <person name="Kuraku S."/>
            <person name="Pignatelli M."/>
            <person name="Herrero J."/>
            <person name="Beal K."/>
            <person name="Nozawa M."/>
            <person name="Li Q."/>
            <person name="Wang J."/>
            <person name="Zhang H."/>
            <person name="Yu L."/>
            <person name="Shigenobu S."/>
            <person name="Wang J."/>
            <person name="Liu J."/>
            <person name="Flicek P."/>
            <person name="Searle S."/>
            <person name="Wang J."/>
            <person name="Kuratani S."/>
            <person name="Yin Y."/>
            <person name="Aken B."/>
            <person name="Zhang G."/>
            <person name="Irie N."/>
        </authorList>
    </citation>
    <scope>NUCLEOTIDE SEQUENCE [LARGE SCALE GENOMIC DNA]</scope>
</reference>
<accession>M7B3D4</accession>
<evidence type="ECO:0000256" key="4">
    <source>
        <dbReference type="ARBA" id="ARBA00022536"/>
    </source>
</evidence>
<dbReference type="PANTHER" id="PTHR10082:SF9">
    <property type="entry name" value="INTEGRIN BETA-8"/>
    <property type="match status" value="1"/>
</dbReference>
<keyword evidence="4" id="KW-0245">EGF-like domain</keyword>
<dbReference type="Gene3D" id="3.40.50.410">
    <property type="entry name" value="von Willebrand factor, type A domain"/>
    <property type="match status" value="1"/>
</dbReference>
<evidence type="ECO:0000256" key="6">
    <source>
        <dbReference type="ARBA" id="ARBA00022729"/>
    </source>
</evidence>
<keyword evidence="22" id="KW-1185">Reference proteome</keyword>
<comment type="function">
    <text evidence="15">Integrin alpha-V:beta-8 (ITGAV:ITGB8) is a receptor for fibronectin. It recognizes the sequence R-G-D in its ligands. Integrin alpha-V:beta-6 (ITGAV:ITGB6) mediates R-G-D-dependent release of transforming growth factor beta-1 (TGF-beta-1) from regulatory Latency-associated peptide (LAP), thereby playing a key role in TGF-beta-1 activation on the surface of activated regulatory T-cells (Tregs). Required during vasculogenesis.</text>
</comment>
<evidence type="ECO:0000256" key="8">
    <source>
        <dbReference type="ARBA" id="ARBA00022842"/>
    </source>
</evidence>
<keyword evidence="8" id="KW-0460">Magnesium</keyword>
<evidence type="ECO:0000256" key="9">
    <source>
        <dbReference type="ARBA" id="ARBA00022889"/>
    </source>
</evidence>
<dbReference type="AlphaFoldDB" id="M7B3D4"/>
<dbReference type="FunFam" id="2.60.40.1510:FF:000010">
    <property type="entry name" value="Integrin beta"/>
    <property type="match status" value="1"/>
</dbReference>
<evidence type="ECO:0000256" key="11">
    <source>
        <dbReference type="ARBA" id="ARBA00023037"/>
    </source>
</evidence>
<dbReference type="Gene3D" id="2.60.40.1510">
    <property type="entry name" value="ntegrin, alpha v. Chain A, domain 3"/>
    <property type="match status" value="1"/>
</dbReference>
<dbReference type="GO" id="GO:0007229">
    <property type="term" value="P:integrin-mediated signaling pathway"/>
    <property type="evidence" value="ECO:0007669"/>
    <property type="project" value="UniProtKB-KW"/>
</dbReference>
<evidence type="ECO:0000256" key="12">
    <source>
        <dbReference type="ARBA" id="ARBA00023136"/>
    </source>
</evidence>
<dbReference type="InterPro" id="IPR057243">
    <property type="entry name" value="Integrin_I-EGF_CS"/>
</dbReference>
<dbReference type="eggNOG" id="KOG1226">
    <property type="taxonomic scope" value="Eukaryota"/>
</dbReference>
<evidence type="ECO:0000256" key="18">
    <source>
        <dbReference type="SAM" id="MobiDB-lite"/>
    </source>
</evidence>
<dbReference type="FunFam" id="3.40.50.410:FF:000002">
    <property type="entry name" value="Integrin beta"/>
    <property type="match status" value="1"/>
</dbReference>
<evidence type="ECO:0000256" key="13">
    <source>
        <dbReference type="ARBA" id="ARBA00023157"/>
    </source>
</evidence>
<evidence type="ECO:0000256" key="3">
    <source>
        <dbReference type="ARBA" id="ARBA00022475"/>
    </source>
</evidence>
<keyword evidence="10 19" id="KW-1133">Transmembrane helix</keyword>
<keyword evidence="14" id="KW-0325">Glycoprotein</keyword>
<dbReference type="SUPFAM" id="SSF53300">
    <property type="entry name" value="vWA-like"/>
    <property type="match status" value="1"/>
</dbReference>
<gene>
    <name evidence="21" type="ORF">UY3_16309</name>
</gene>
<comment type="subunit">
    <text evidence="16">Heterodimer of an alpha and a beta subunit. Beta-8 (ITGB8) associates with alpha-V (ITGAV) to form ITGAV:ITGB8. ITGAV:ITGB8 interacts with TGFB1.</text>
</comment>
<dbReference type="InterPro" id="IPR015812">
    <property type="entry name" value="Integrin_bsu"/>
</dbReference>
<dbReference type="InterPro" id="IPR036465">
    <property type="entry name" value="vWFA_dom_sf"/>
</dbReference>
<dbReference type="GO" id="GO:0005178">
    <property type="term" value="F:integrin binding"/>
    <property type="evidence" value="ECO:0007669"/>
    <property type="project" value="TreeGrafter"/>
</dbReference>
<proteinExistence type="inferred from homology"/>
<dbReference type="SMART" id="SM00187">
    <property type="entry name" value="INB"/>
    <property type="match status" value="1"/>
</dbReference>
<feature type="domain" description="EGF-like" evidence="20">
    <location>
        <begin position="752"/>
        <end position="763"/>
    </location>
</feature>
<comment type="subcellular location">
    <subcellularLocation>
        <location evidence="1 17">Cell membrane</location>
        <topology evidence="1 17">Single-pass type I membrane protein</topology>
    </subcellularLocation>
</comment>
<feature type="region of interest" description="Disordered" evidence="18">
    <location>
        <begin position="374"/>
        <end position="394"/>
    </location>
</feature>
<dbReference type="STRING" id="8469.M7B3D4"/>
<evidence type="ECO:0000256" key="19">
    <source>
        <dbReference type="SAM" id="Phobius"/>
    </source>
</evidence>
<dbReference type="InterPro" id="IPR032695">
    <property type="entry name" value="Integrin_dom_sf"/>
</dbReference>
<keyword evidence="6" id="KW-0732">Signal</keyword>
<evidence type="ECO:0000313" key="22">
    <source>
        <dbReference type="Proteomes" id="UP000031443"/>
    </source>
</evidence>
<keyword evidence="12 19" id="KW-0472">Membrane</keyword>
<keyword evidence="3" id="KW-1003">Cell membrane</keyword>
<dbReference type="InterPro" id="IPR000742">
    <property type="entry name" value="EGF"/>
</dbReference>
<evidence type="ECO:0000256" key="2">
    <source>
        <dbReference type="ARBA" id="ARBA00007449"/>
    </source>
</evidence>
<dbReference type="Gene3D" id="1.10.287.3160">
    <property type="match status" value="1"/>
</dbReference>
<dbReference type="FunFam" id="2.10.25.10:FF:000076">
    <property type="entry name" value="Integrin beta"/>
    <property type="match status" value="1"/>
</dbReference>
<dbReference type="Pfam" id="PF00362">
    <property type="entry name" value="Integrin_beta"/>
    <property type="match status" value="1"/>
</dbReference>
<evidence type="ECO:0000256" key="14">
    <source>
        <dbReference type="ARBA" id="ARBA00023180"/>
    </source>
</evidence>
<dbReference type="GO" id="GO:0030154">
    <property type="term" value="P:cell differentiation"/>
    <property type="evidence" value="ECO:0007669"/>
    <property type="project" value="UniProtKB-ARBA"/>
</dbReference>
<dbReference type="GO" id="GO:0009986">
    <property type="term" value="C:cell surface"/>
    <property type="evidence" value="ECO:0007669"/>
    <property type="project" value="TreeGrafter"/>
</dbReference>
<protein>
    <recommendedName>
        <fullName evidence="17">Integrin beta</fullName>
    </recommendedName>
</protein>